<dbReference type="AlphaFoldDB" id="A0A369J6L8"/>
<dbReference type="STRING" id="39966.A0A369J6L8"/>
<name>A0A369J6L8_HYPMA</name>
<evidence type="ECO:0000313" key="2">
    <source>
        <dbReference type="Proteomes" id="UP000076154"/>
    </source>
</evidence>
<comment type="caution">
    <text evidence="1">The sequence shown here is derived from an EMBL/GenBank/DDBJ whole genome shotgun (WGS) entry which is preliminary data.</text>
</comment>
<proteinExistence type="predicted"/>
<keyword evidence="2" id="KW-1185">Reference proteome</keyword>
<dbReference type="InterPro" id="IPR032675">
    <property type="entry name" value="LRR_dom_sf"/>
</dbReference>
<gene>
    <name evidence="1" type="ORF">Hypma_016617</name>
</gene>
<protein>
    <submittedName>
        <fullName evidence="1">Uncharacterized protein</fullName>
    </submittedName>
</protein>
<dbReference type="Gene3D" id="1.20.1280.50">
    <property type="match status" value="1"/>
</dbReference>
<dbReference type="CDD" id="cd09917">
    <property type="entry name" value="F-box_SF"/>
    <property type="match status" value="1"/>
</dbReference>
<evidence type="ECO:0000313" key="1">
    <source>
        <dbReference type="EMBL" id="RDB14506.1"/>
    </source>
</evidence>
<dbReference type="SUPFAM" id="SSF52047">
    <property type="entry name" value="RNI-like"/>
    <property type="match status" value="1"/>
</dbReference>
<dbReference type="InParanoid" id="A0A369J6L8"/>
<dbReference type="Proteomes" id="UP000076154">
    <property type="component" value="Unassembled WGS sequence"/>
</dbReference>
<dbReference type="Gene3D" id="3.80.10.10">
    <property type="entry name" value="Ribonuclease Inhibitor"/>
    <property type="match status" value="1"/>
</dbReference>
<sequence>MRVIQTMDPHSLQSSMLPQPELSDQVICDLSNIYTLFSTLGHITSRVATDDGNVILEELLSLDASIIKSIERTQCAQRVLLSAQENVQDLIHTIQTMMAPVRKLPPELLCEIKRHYLSLDEFIQLPPPDICGQPSLLVFGQVCRQWRRVALMTPESWSSLHITIPQTLDNCKANRLKSLIHLLLERSENCSLRIRFTVFPVSITGEGWPAHTTNGLALRAVFEPFLLHAHRWWEVDFDITYAALEALLKDDALVSLPVPCLEAFHIRGDFGANDTRRLFNNPFRPLIKLSLAPALRRVSLFHVGLLAASGSSFSWSQLDELSAVGFFPGQIFFDCVTALQGCQRLTRCRISTSEYTRAFLNGAPIVLPSLEYLHIDEHGVPDGNGDLYLHMICSNLRELLIHFVAPARHNIQNHHLFWTCERISTFLSRAPRVRQLQLWDLPLDAGGLVEVLSFVPSLTHLTIGDLGSVCSITNQLLHELTLPLTRSEKRIPLKCLESIHIESRSCSEHYILGLVKSRCPSAHSASRLKRLRLYLPGTGQTATLRGSLEKFRHNGLNLDIRGSW</sequence>
<organism evidence="1 2">
    <name type="scientific">Hypsizygus marmoreus</name>
    <name type="common">White beech mushroom</name>
    <name type="synonym">Agaricus marmoreus</name>
    <dbReference type="NCBI Taxonomy" id="39966"/>
    <lineage>
        <taxon>Eukaryota</taxon>
        <taxon>Fungi</taxon>
        <taxon>Dikarya</taxon>
        <taxon>Basidiomycota</taxon>
        <taxon>Agaricomycotina</taxon>
        <taxon>Agaricomycetes</taxon>
        <taxon>Agaricomycetidae</taxon>
        <taxon>Agaricales</taxon>
        <taxon>Tricholomatineae</taxon>
        <taxon>Lyophyllaceae</taxon>
        <taxon>Hypsizygus</taxon>
    </lineage>
</organism>
<reference evidence="1" key="1">
    <citation type="submission" date="2018-04" db="EMBL/GenBank/DDBJ databases">
        <title>Whole genome sequencing of Hypsizygus marmoreus.</title>
        <authorList>
            <person name="Choi I.-G."/>
            <person name="Min B."/>
            <person name="Kim J.-G."/>
            <person name="Kim S."/>
            <person name="Oh Y.-L."/>
            <person name="Kong W.-S."/>
            <person name="Park H."/>
            <person name="Jeong J."/>
            <person name="Song E.-S."/>
        </authorList>
    </citation>
    <scope>NUCLEOTIDE SEQUENCE [LARGE SCALE GENOMIC DNA]</scope>
    <source>
        <strain evidence="1">51987-8</strain>
    </source>
</reference>
<dbReference type="EMBL" id="LUEZ02000100">
    <property type="protein sequence ID" value="RDB14506.1"/>
    <property type="molecule type" value="Genomic_DNA"/>
</dbReference>
<dbReference type="OrthoDB" id="3365698at2759"/>
<accession>A0A369J6L8</accession>